<gene>
    <name evidence="2" type="ORF">QO018_004594</name>
</gene>
<keyword evidence="3" id="KW-1185">Reference proteome</keyword>
<dbReference type="Pfam" id="PF21741">
    <property type="entry name" value="DUF6867"/>
    <property type="match status" value="1"/>
</dbReference>
<accession>A0ABU0MQG5</accession>
<organism evidence="2 3">
    <name type="scientific">Azospirillum picis</name>
    <dbReference type="NCBI Taxonomy" id="488438"/>
    <lineage>
        <taxon>Bacteria</taxon>
        <taxon>Pseudomonadati</taxon>
        <taxon>Pseudomonadota</taxon>
        <taxon>Alphaproteobacteria</taxon>
        <taxon>Rhodospirillales</taxon>
        <taxon>Azospirillaceae</taxon>
        <taxon>Azospirillum</taxon>
    </lineage>
</organism>
<feature type="non-terminal residue" evidence="2">
    <location>
        <position position="1"/>
    </location>
</feature>
<evidence type="ECO:0000259" key="1">
    <source>
        <dbReference type="Pfam" id="PF21741"/>
    </source>
</evidence>
<evidence type="ECO:0000313" key="2">
    <source>
        <dbReference type="EMBL" id="MDQ0535710.1"/>
    </source>
</evidence>
<sequence length="37" mass="4440">TLTAHRIAIARRMVNQYPWLYERAGPFAWRERQPARG</sequence>
<dbReference type="EMBL" id="JAUSVU010000020">
    <property type="protein sequence ID" value="MDQ0535710.1"/>
    <property type="molecule type" value="Genomic_DNA"/>
</dbReference>
<comment type="caution">
    <text evidence="2">The sequence shown here is derived from an EMBL/GenBank/DDBJ whole genome shotgun (WGS) entry which is preliminary data.</text>
</comment>
<protein>
    <recommendedName>
        <fullName evidence="1">DUF6867 domain-containing protein</fullName>
    </recommendedName>
</protein>
<evidence type="ECO:0000313" key="3">
    <source>
        <dbReference type="Proteomes" id="UP001244552"/>
    </source>
</evidence>
<dbReference type="InterPro" id="IPR049201">
    <property type="entry name" value="DUF6867"/>
</dbReference>
<reference evidence="2 3" key="1">
    <citation type="submission" date="2023-07" db="EMBL/GenBank/DDBJ databases">
        <title>Genomic Encyclopedia of Type Strains, Phase IV (KMG-IV): sequencing the most valuable type-strain genomes for metagenomic binning, comparative biology and taxonomic classification.</title>
        <authorList>
            <person name="Goeker M."/>
        </authorList>
    </citation>
    <scope>NUCLEOTIDE SEQUENCE [LARGE SCALE GENOMIC DNA]</scope>
    <source>
        <strain evidence="2 3">DSM 19922</strain>
    </source>
</reference>
<feature type="domain" description="DUF6867" evidence="1">
    <location>
        <begin position="2"/>
        <end position="32"/>
    </location>
</feature>
<proteinExistence type="predicted"/>
<name>A0ABU0MQG5_9PROT</name>
<dbReference type="Proteomes" id="UP001244552">
    <property type="component" value="Unassembled WGS sequence"/>
</dbReference>